<name>A0A318NP10_9ACTN</name>
<evidence type="ECO:0000259" key="1">
    <source>
        <dbReference type="Pfam" id="PF01966"/>
    </source>
</evidence>
<dbReference type="Gene3D" id="1.10.3210.10">
    <property type="entry name" value="Hypothetical protein af1432"/>
    <property type="match status" value="1"/>
</dbReference>
<dbReference type="GO" id="GO:0016787">
    <property type="term" value="F:hydrolase activity"/>
    <property type="evidence" value="ECO:0007669"/>
    <property type="project" value="UniProtKB-KW"/>
</dbReference>
<sequence>MVGTVERAARLAEQHLGPALPRRWRHVRSVAAKAQRLSPLVGQDADTLVAAAWLHDVGYAPDIVATGFHSLDGARWLLRHGAADLRLASLVAHHSCASYEADERGLGQILRSEFFQEESPTSDALWYADMTTGPDGQDLAVGERLAEIRERYGPDSIVTRFWRGAEPALLEAVSRTQARMATYPM</sequence>
<dbReference type="Pfam" id="PF01966">
    <property type="entry name" value="HD"/>
    <property type="match status" value="1"/>
</dbReference>
<protein>
    <submittedName>
        <fullName evidence="2">Phosphohydrolase</fullName>
    </submittedName>
</protein>
<feature type="domain" description="HD" evidence="1">
    <location>
        <begin position="23"/>
        <end position="99"/>
    </location>
</feature>
<dbReference type="SUPFAM" id="SSF109604">
    <property type="entry name" value="HD-domain/PDEase-like"/>
    <property type="match status" value="1"/>
</dbReference>
<dbReference type="InterPro" id="IPR006674">
    <property type="entry name" value="HD_domain"/>
</dbReference>
<gene>
    <name evidence="2" type="ORF">C7C45_13000</name>
</gene>
<reference evidence="2 3" key="1">
    <citation type="submission" date="2018-03" db="EMBL/GenBank/DDBJ databases">
        <title>Bioinformatic expansion and discovery of thiopeptide antibiotics.</title>
        <authorList>
            <person name="Schwalen C.J."/>
            <person name="Hudson G.A."/>
            <person name="Mitchell D.A."/>
        </authorList>
    </citation>
    <scope>NUCLEOTIDE SEQUENCE [LARGE SCALE GENOMIC DNA]</scope>
    <source>
        <strain evidence="2 3">NRRL 8041</strain>
    </source>
</reference>
<proteinExistence type="predicted"/>
<dbReference type="AlphaFoldDB" id="A0A318NP10"/>
<accession>A0A318NP10</accession>
<dbReference type="InterPro" id="IPR003607">
    <property type="entry name" value="HD/PDEase_dom"/>
</dbReference>
<dbReference type="EMBL" id="PYBV01000015">
    <property type="protein sequence ID" value="PYC70834.1"/>
    <property type="molecule type" value="Genomic_DNA"/>
</dbReference>
<comment type="caution">
    <text evidence="2">The sequence shown here is derived from an EMBL/GenBank/DDBJ whole genome shotgun (WGS) entry which is preliminary data.</text>
</comment>
<organism evidence="2 3">
    <name type="scientific">Micromonospora arborensis</name>
    <dbReference type="NCBI Taxonomy" id="2116518"/>
    <lineage>
        <taxon>Bacteria</taxon>
        <taxon>Bacillati</taxon>
        <taxon>Actinomycetota</taxon>
        <taxon>Actinomycetes</taxon>
        <taxon>Micromonosporales</taxon>
        <taxon>Micromonosporaceae</taxon>
        <taxon>Micromonospora</taxon>
    </lineage>
</organism>
<dbReference type="CDD" id="cd00077">
    <property type="entry name" value="HDc"/>
    <property type="match status" value="1"/>
</dbReference>
<keyword evidence="2" id="KW-0378">Hydrolase</keyword>
<keyword evidence="3" id="KW-1185">Reference proteome</keyword>
<dbReference type="RefSeq" id="WP_110563938.1">
    <property type="nucleotide sequence ID" value="NZ_PYBV01000015.1"/>
</dbReference>
<dbReference type="Proteomes" id="UP000248333">
    <property type="component" value="Unassembled WGS sequence"/>
</dbReference>
<evidence type="ECO:0000313" key="2">
    <source>
        <dbReference type="EMBL" id="PYC70834.1"/>
    </source>
</evidence>
<dbReference type="OrthoDB" id="2989229at2"/>
<evidence type="ECO:0000313" key="3">
    <source>
        <dbReference type="Proteomes" id="UP000248333"/>
    </source>
</evidence>